<dbReference type="GO" id="GO:0015344">
    <property type="term" value="F:siderophore uptake transmembrane transporter activity"/>
    <property type="evidence" value="ECO:0007669"/>
    <property type="project" value="TreeGrafter"/>
</dbReference>
<dbReference type="Proteomes" id="UP000196138">
    <property type="component" value="Chromosome"/>
</dbReference>
<keyword evidence="6 14" id="KW-0732">Signal</keyword>
<dbReference type="InterPro" id="IPR000531">
    <property type="entry name" value="Beta-barrel_TonB"/>
</dbReference>
<feature type="short sequence motif" description="TonB C-terminal box" evidence="12">
    <location>
        <begin position="691"/>
        <end position="708"/>
    </location>
</feature>
<evidence type="ECO:0000256" key="14">
    <source>
        <dbReference type="SAM" id="SignalP"/>
    </source>
</evidence>
<proteinExistence type="inferred from homology"/>
<dbReference type="KEGG" id="cser:CCO03_16045"/>
<dbReference type="Gene3D" id="2.170.130.10">
    <property type="entry name" value="TonB-dependent receptor, plug domain"/>
    <property type="match status" value="1"/>
</dbReference>
<evidence type="ECO:0000256" key="13">
    <source>
        <dbReference type="RuleBase" id="RU003357"/>
    </source>
</evidence>
<evidence type="ECO:0000256" key="5">
    <source>
        <dbReference type="ARBA" id="ARBA00022692"/>
    </source>
</evidence>
<comment type="similarity">
    <text evidence="2 11 13">Belongs to the TonB-dependent receptor family.</text>
</comment>
<evidence type="ECO:0000256" key="11">
    <source>
        <dbReference type="PROSITE-ProRule" id="PRU01360"/>
    </source>
</evidence>
<comment type="subcellular location">
    <subcellularLocation>
        <location evidence="1 11">Cell outer membrane</location>
        <topology evidence="1 11">Multi-pass membrane protein</topology>
    </subcellularLocation>
</comment>
<keyword evidence="3 11" id="KW-0813">Transport</keyword>
<dbReference type="PROSITE" id="PS01156">
    <property type="entry name" value="TONB_DEPENDENT_REC_2"/>
    <property type="match status" value="1"/>
</dbReference>
<evidence type="ECO:0000256" key="12">
    <source>
        <dbReference type="PROSITE-ProRule" id="PRU10144"/>
    </source>
</evidence>
<keyword evidence="8 11" id="KW-0472">Membrane</keyword>
<feature type="domain" description="TonB-dependent receptor plug" evidence="16">
    <location>
        <begin position="72"/>
        <end position="175"/>
    </location>
</feature>
<evidence type="ECO:0000256" key="2">
    <source>
        <dbReference type="ARBA" id="ARBA00009810"/>
    </source>
</evidence>
<dbReference type="RefSeq" id="WP_087282665.1">
    <property type="nucleotide sequence ID" value="NZ_CP021455.1"/>
</dbReference>
<keyword evidence="9 17" id="KW-0675">Receptor</keyword>
<evidence type="ECO:0000256" key="6">
    <source>
        <dbReference type="ARBA" id="ARBA00022729"/>
    </source>
</evidence>
<keyword evidence="10 11" id="KW-0998">Cell outer membrane</keyword>
<evidence type="ECO:0000256" key="3">
    <source>
        <dbReference type="ARBA" id="ARBA00022448"/>
    </source>
</evidence>
<dbReference type="PANTHER" id="PTHR32552">
    <property type="entry name" value="FERRICHROME IRON RECEPTOR-RELATED"/>
    <property type="match status" value="1"/>
</dbReference>
<dbReference type="PROSITE" id="PS52016">
    <property type="entry name" value="TONB_DEPENDENT_REC_3"/>
    <property type="match status" value="1"/>
</dbReference>
<feature type="signal peptide" evidence="14">
    <location>
        <begin position="1"/>
        <end position="40"/>
    </location>
</feature>
<dbReference type="InterPro" id="IPR037066">
    <property type="entry name" value="Plug_dom_sf"/>
</dbReference>
<evidence type="ECO:0000313" key="17">
    <source>
        <dbReference type="EMBL" id="ARU05978.1"/>
    </source>
</evidence>
<protein>
    <submittedName>
        <fullName evidence="17">TonB-dependent siderophore receptor</fullName>
    </submittedName>
</protein>
<evidence type="ECO:0000256" key="7">
    <source>
        <dbReference type="ARBA" id="ARBA00023077"/>
    </source>
</evidence>
<evidence type="ECO:0000256" key="8">
    <source>
        <dbReference type="ARBA" id="ARBA00023136"/>
    </source>
</evidence>
<gene>
    <name evidence="17" type="ORF">CCO03_16045</name>
</gene>
<evidence type="ECO:0000256" key="1">
    <source>
        <dbReference type="ARBA" id="ARBA00004571"/>
    </source>
</evidence>
<dbReference type="AlphaFoldDB" id="A0A1Y0ER50"/>
<dbReference type="InterPro" id="IPR010917">
    <property type="entry name" value="TonB_rcpt_CS"/>
</dbReference>
<evidence type="ECO:0000313" key="18">
    <source>
        <dbReference type="Proteomes" id="UP000196138"/>
    </source>
</evidence>
<evidence type="ECO:0000259" key="15">
    <source>
        <dbReference type="Pfam" id="PF00593"/>
    </source>
</evidence>
<dbReference type="Pfam" id="PF07715">
    <property type="entry name" value="Plug"/>
    <property type="match status" value="1"/>
</dbReference>
<sequence length="708" mass="77384">MTQATPAARAVRPVLRPAHALRPSPLLASWMLCCPLLATAQDTLPSVQVTADAVPSALQTPATSGTHLPVTTQDLPASLSAITARQAEERADFGVADAVTRTVGLTSTASPGNGGMAFSSRGFSGVNSVGVAEDGLSLPVAAGTITYPNAAWGYERFEVLRGPGSLMFGSGTMGATVNAIRKTPSADRQTEMLLGGGQHGTARAGLGTTGALAPGLSYRIDAYGERTDGERPLGRSTNAKLMNALRWQASDTLRFDLTADFSDTQPERYFGTPTVDGRVARALRHQNYNVRDSDIRYLDRRVKFKGEWQVRPGLTLRNESYHFSSDRHWKNIEAYGYNPAQQTVARSDYLEIGHDLTQSGNRLALLAEAGQHKLAAGWDLSRSRFKALNSSPYTGSSVVDALNPQHGVWDSPDPYALKLSNAIRQNALYLEDAWQLHDQWLLMAGLRRDWYDFDRRDVVSQATLAKKLAGTSWRLGLTHTLNDRTNVYAQVSTGHDPVTSLLSLAASQSGFTLSRGRQVELGIKQQLPDPRGEWALAVYDIRKDDIITRDPLQPTVSIQGGSQSSRGIELSGALQASRAWRFEGNLGWVDAQFDELREGATGIDRSGNRPANVPRVTANVWAHYTVGDWRASLGLRHVGKRYSSNANTTYLPSYVVADAVVSWRMNRQVSFNLVGRNLANRLYAQSSYGSQWLLGRGRQVELNAQLRF</sequence>
<evidence type="ECO:0000256" key="10">
    <source>
        <dbReference type="ARBA" id="ARBA00023237"/>
    </source>
</evidence>
<organism evidence="17 18">
    <name type="scientific">Comamonas serinivorans</name>
    <dbReference type="NCBI Taxonomy" id="1082851"/>
    <lineage>
        <taxon>Bacteria</taxon>
        <taxon>Pseudomonadati</taxon>
        <taxon>Pseudomonadota</taxon>
        <taxon>Betaproteobacteria</taxon>
        <taxon>Burkholderiales</taxon>
        <taxon>Comamonadaceae</taxon>
        <taxon>Comamonas</taxon>
    </lineage>
</organism>
<keyword evidence="7 13" id="KW-0798">TonB box</keyword>
<dbReference type="OrthoDB" id="127311at2"/>
<dbReference type="InterPro" id="IPR039426">
    <property type="entry name" value="TonB-dep_rcpt-like"/>
</dbReference>
<dbReference type="GO" id="GO:0009279">
    <property type="term" value="C:cell outer membrane"/>
    <property type="evidence" value="ECO:0007669"/>
    <property type="project" value="UniProtKB-SubCell"/>
</dbReference>
<accession>A0A1Y0ER50</accession>
<reference evidence="17 18" key="1">
    <citation type="submission" date="2017-05" db="EMBL/GenBank/DDBJ databases">
        <authorList>
            <person name="Song R."/>
            <person name="Chenine A.L."/>
            <person name="Ruprecht R.M."/>
        </authorList>
    </citation>
    <scope>NUCLEOTIDE SEQUENCE [LARGE SCALE GENOMIC DNA]</scope>
    <source>
        <strain evidence="17 18">DSM 26136</strain>
    </source>
</reference>
<keyword evidence="18" id="KW-1185">Reference proteome</keyword>
<dbReference type="InterPro" id="IPR012910">
    <property type="entry name" value="Plug_dom"/>
</dbReference>
<dbReference type="SUPFAM" id="SSF56935">
    <property type="entry name" value="Porins"/>
    <property type="match status" value="1"/>
</dbReference>
<evidence type="ECO:0000259" key="16">
    <source>
        <dbReference type="Pfam" id="PF07715"/>
    </source>
</evidence>
<name>A0A1Y0ER50_9BURK</name>
<dbReference type="EMBL" id="CP021455">
    <property type="protein sequence ID" value="ARU05978.1"/>
    <property type="molecule type" value="Genomic_DNA"/>
</dbReference>
<evidence type="ECO:0000256" key="9">
    <source>
        <dbReference type="ARBA" id="ARBA00023170"/>
    </source>
</evidence>
<dbReference type="Pfam" id="PF00593">
    <property type="entry name" value="TonB_dep_Rec_b-barrel"/>
    <property type="match status" value="1"/>
</dbReference>
<dbReference type="PANTHER" id="PTHR32552:SF84">
    <property type="entry name" value="TONB-DEPENDENT RECEPTOR-RELATED"/>
    <property type="match status" value="1"/>
</dbReference>
<dbReference type="InterPro" id="IPR036942">
    <property type="entry name" value="Beta-barrel_TonB_sf"/>
</dbReference>
<dbReference type="CDD" id="cd01347">
    <property type="entry name" value="ligand_gated_channel"/>
    <property type="match status" value="1"/>
</dbReference>
<keyword evidence="5 11" id="KW-0812">Transmembrane</keyword>
<feature type="domain" description="TonB-dependent receptor-like beta-barrel" evidence="15">
    <location>
        <begin position="247"/>
        <end position="678"/>
    </location>
</feature>
<dbReference type="Gene3D" id="2.40.170.20">
    <property type="entry name" value="TonB-dependent receptor, beta-barrel domain"/>
    <property type="match status" value="1"/>
</dbReference>
<feature type="chain" id="PRO_5010995436" evidence="14">
    <location>
        <begin position="41"/>
        <end position="708"/>
    </location>
</feature>
<evidence type="ECO:0000256" key="4">
    <source>
        <dbReference type="ARBA" id="ARBA00022452"/>
    </source>
</evidence>
<keyword evidence="4 11" id="KW-1134">Transmembrane beta strand</keyword>